<dbReference type="GO" id="GO:0017148">
    <property type="term" value="P:negative regulation of translation"/>
    <property type="evidence" value="ECO:0007669"/>
    <property type="project" value="TreeGrafter"/>
</dbReference>
<comment type="subunit">
    <text evidence="4">Part of the 50S ribosomal subunit.</text>
</comment>
<dbReference type="InterPro" id="IPR005822">
    <property type="entry name" value="Ribosomal_uL13"/>
</dbReference>
<proteinExistence type="inferred from homology"/>
<dbReference type="GO" id="GO:0006412">
    <property type="term" value="P:translation"/>
    <property type="evidence" value="ECO:0007669"/>
    <property type="project" value="UniProtKB-UniRule"/>
</dbReference>
<dbReference type="CDD" id="cd00392">
    <property type="entry name" value="Ribosomal_L13"/>
    <property type="match status" value="1"/>
</dbReference>
<evidence type="ECO:0000256" key="2">
    <source>
        <dbReference type="ARBA" id="ARBA00022980"/>
    </source>
</evidence>
<protein>
    <recommendedName>
        <fullName evidence="4">Large ribosomal subunit protein uL13</fullName>
    </recommendedName>
</protein>
<gene>
    <name evidence="4" type="primary">rplM</name>
    <name evidence="5" type="ORF">A3F61_03410</name>
</gene>
<dbReference type="SUPFAM" id="SSF52161">
    <property type="entry name" value="Ribosomal protein L13"/>
    <property type="match status" value="1"/>
</dbReference>
<organism evidence="5 6">
    <name type="scientific">Candidatus Blackburnbacteria bacterium RIFCSPHIGHO2_12_FULL_41_13b</name>
    <dbReference type="NCBI Taxonomy" id="1797517"/>
    <lineage>
        <taxon>Bacteria</taxon>
        <taxon>Candidatus Blackburniibacteriota</taxon>
    </lineage>
</organism>
<evidence type="ECO:0000256" key="4">
    <source>
        <dbReference type="HAMAP-Rule" id="MF_01366"/>
    </source>
</evidence>
<reference evidence="5 6" key="1">
    <citation type="journal article" date="2016" name="Nat. Commun.">
        <title>Thousands of microbial genomes shed light on interconnected biogeochemical processes in an aquifer system.</title>
        <authorList>
            <person name="Anantharaman K."/>
            <person name="Brown C.T."/>
            <person name="Hug L.A."/>
            <person name="Sharon I."/>
            <person name="Castelle C.J."/>
            <person name="Probst A.J."/>
            <person name="Thomas B.C."/>
            <person name="Singh A."/>
            <person name="Wilkins M.J."/>
            <person name="Karaoz U."/>
            <person name="Brodie E.L."/>
            <person name="Williams K.H."/>
            <person name="Hubbard S.S."/>
            <person name="Banfield J.F."/>
        </authorList>
    </citation>
    <scope>NUCLEOTIDE SEQUENCE [LARGE SCALE GENOMIC DNA]</scope>
</reference>
<sequence length="138" mass="15713">MNTTYSPKASEISRGWHLIDAKGLVLGRMSTGIAVFLIGKHKKTYSANIDSGDFVVVVNAAQVKVTGRKEEQKTYWRHSGYPGGLKSTTLKVLRQTQPAKIIEEAVWNMLPKNRLRKQRFARLKVYAEENHPYKNQLK</sequence>
<dbReference type="InterPro" id="IPR036899">
    <property type="entry name" value="Ribosomal_uL13_sf"/>
</dbReference>
<dbReference type="Pfam" id="PF00572">
    <property type="entry name" value="Ribosomal_L13"/>
    <property type="match status" value="1"/>
</dbReference>
<comment type="similarity">
    <text evidence="1 4">Belongs to the universal ribosomal protein uL13 family.</text>
</comment>
<dbReference type="STRING" id="1797517.A3F61_03410"/>
<accession>A0A1G1V9H0</accession>
<dbReference type="EMBL" id="MHCA01000027">
    <property type="protein sequence ID" value="OGY12059.1"/>
    <property type="molecule type" value="Genomic_DNA"/>
</dbReference>
<dbReference type="Proteomes" id="UP000178272">
    <property type="component" value="Unassembled WGS sequence"/>
</dbReference>
<dbReference type="GO" id="GO:0003735">
    <property type="term" value="F:structural constituent of ribosome"/>
    <property type="evidence" value="ECO:0007669"/>
    <property type="project" value="InterPro"/>
</dbReference>
<dbReference type="InterPro" id="IPR005823">
    <property type="entry name" value="Ribosomal_uL13_bac-type"/>
</dbReference>
<comment type="function">
    <text evidence="4">This protein is one of the early assembly proteins of the 50S ribosomal subunit, although it is not seen to bind rRNA by itself. It is important during the early stages of 50S assembly.</text>
</comment>
<dbReference type="HAMAP" id="MF_01366">
    <property type="entry name" value="Ribosomal_uL13"/>
    <property type="match status" value="1"/>
</dbReference>
<dbReference type="PANTHER" id="PTHR11545">
    <property type="entry name" value="RIBOSOMAL PROTEIN L13"/>
    <property type="match status" value="1"/>
</dbReference>
<dbReference type="GO" id="GO:0003729">
    <property type="term" value="F:mRNA binding"/>
    <property type="evidence" value="ECO:0007669"/>
    <property type="project" value="TreeGrafter"/>
</dbReference>
<dbReference type="NCBIfam" id="TIGR01066">
    <property type="entry name" value="rplM_bact"/>
    <property type="match status" value="1"/>
</dbReference>
<dbReference type="Gene3D" id="3.90.1180.10">
    <property type="entry name" value="Ribosomal protein L13"/>
    <property type="match status" value="1"/>
</dbReference>
<dbReference type="PIRSF" id="PIRSF002181">
    <property type="entry name" value="Ribosomal_L13"/>
    <property type="match status" value="1"/>
</dbReference>
<evidence type="ECO:0000313" key="6">
    <source>
        <dbReference type="Proteomes" id="UP000178272"/>
    </source>
</evidence>
<dbReference type="GO" id="GO:1990904">
    <property type="term" value="C:ribonucleoprotein complex"/>
    <property type="evidence" value="ECO:0007669"/>
    <property type="project" value="UniProtKB-KW"/>
</dbReference>
<dbReference type="PANTHER" id="PTHR11545:SF2">
    <property type="entry name" value="LARGE RIBOSOMAL SUBUNIT PROTEIN UL13M"/>
    <property type="match status" value="1"/>
</dbReference>
<keyword evidence="2 4" id="KW-0689">Ribosomal protein</keyword>
<name>A0A1G1V9H0_9BACT</name>
<evidence type="ECO:0000256" key="3">
    <source>
        <dbReference type="ARBA" id="ARBA00023274"/>
    </source>
</evidence>
<dbReference type="GO" id="GO:0005840">
    <property type="term" value="C:ribosome"/>
    <property type="evidence" value="ECO:0007669"/>
    <property type="project" value="UniProtKB-KW"/>
</dbReference>
<dbReference type="AlphaFoldDB" id="A0A1G1V9H0"/>
<evidence type="ECO:0000256" key="1">
    <source>
        <dbReference type="ARBA" id="ARBA00006227"/>
    </source>
</evidence>
<comment type="caution">
    <text evidence="5">The sequence shown here is derived from an EMBL/GenBank/DDBJ whole genome shotgun (WGS) entry which is preliminary data.</text>
</comment>
<keyword evidence="3 4" id="KW-0687">Ribonucleoprotein</keyword>
<evidence type="ECO:0000313" key="5">
    <source>
        <dbReference type="EMBL" id="OGY12059.1"/>
    </source>
</evidence>